<evidence type="ECO:0000256" key="11">
    <source>
        <dbReference type="ARBA" id="ARBA00023098"/>
    </source>
</evidence>
<dbReference type="EMBL" id="RCCE01000003">
    <property type="protein sequence ID" value="RLJ51924.1"/>
    <property type="molecule type" value="Genomic_DNA"/>
</dbReference>
<evidence type="ECO:0000256" key="13">
    <source>
        <dbReference type="HAMAP-Rule" id="MF_00409"/>
    </source>
</evidence>
<evidence type="ECO:0000313" key="14">
    <source>
        <dbReference type="EMBL" id="RLJ51924.1"/>
    </source>
</evidence>
<dbReference type="PANTHER" id="PTHR42724">
    <property type="entry name" value="TETRAACYLDISACCHARIDE 4'-KINASE"/>
    <property type="match status" value="1"/>
</dbReference>
<keyword evidence="10 13" id="KW-0067">ATP-binding</keyword>
<comment type="caution">
    <text evidence="14">The sequence shown here is derived from an EMBL/GenBank/DDBJ whole genome shotgun (WGS) entry which is preliminary data.</text>
</comment>
<proteinExistence type="inferred from homology"/>
<dbReference type="GO" id="GO:0005524">
    <property type="term" value="F:ATP binding"/>
    <property type="evidence" value="ECO:0007669"/>
    <property type="project" value="UniProtKB-UniRule"/>
</dbReference>
<comment type="catalytic activity">
    <reaction evidence="13">
        <text>a lipid A disaccharide + ATP = a lipid IVA + ADP + H(+)</text>
        <dbReference type="Rhea" id="RHEA:67840"/>
        <dbReference type="ChEBI" id="CHEBI:15378"/>
        <dbReference type="ChEBI" id="CHEBI:30616"/>
        <dbReference type="ChEBI" id="CHEBI:176343"/>
        <dbReference type="ChEBI" id="CHEBI:176425"/>
        <dbReference type="ChEBI" id="CHEBI:456216"/>
        <dbReference type="EC" id="2.7.1.130"/>
    </reaction>
</comment>
<comment type="similarity">
    <text evidence="13">Belongs to the LpxK family.</text>
</comment>
<gene>
    <name evidence="13" type="primary">lpxK</name>
    <name evidence="14" type="ORF">BCF46_2149</name>
</gene>
<dbReference type="Proteomes" id="UP000269157">
    <property type="component" value="Unassembled WGS sequence"/>
</dbReference>
<evidence type="ECO:0000313" key="15">
    <source>
        <dbReference type="Proteomes" id="UP000269157"/>
    </source>
</evidence>
<evidence type="ECO:0000256" key="3">
    <source>
        <dbReference type="ARBA" id="ARBA00012071"/>
    </source>
</evidence>
<evidence type="ECO:0000256" key="6">
    <source>
        <dbReference type="ARBA" id="ARBA00022556"/>
    </source>
</evidence>
<evidence type="ECO:0000256" key="12">
    <source>
        <dbReference type="ARBA" id="ARBA00029757"/>
    </source>
</evidence>
<dbReference type="Pfam" id="PF02606">
    <property type="entry name" value="LpxK"/>
    <property type="match status" value="1"/>
</dbReference>
<sequence>MQPPRFWHRPPGLWSTLLSPLGALYAAGTARRLAQGQPSKQSVPVICIGNINAGGTGKTPTVIALTQRLQAMGHTPHIVSRGYGGSVTSVVRVDERAHKAADVGDEPLLLAAFAPTWVSPNRVDGAELAVQNGADAIILDDGFQDPALHKDLSVVVVDAARGFGNGKVIPAGPLREPIATGLARADLLLSIGPKKAQSRFLEAWGTPPCPHLTGRLTPLQSGMDWQGSRVLAFAGIGHPQKFFATVQELGADIVKSEALEDHQPLSQALMVRLEHEAMLLGAQLVTTEKDATRLPDEFRAKVLAVPVRLEIENWSALDAALTKLF</sequence>
<evidence type="ECO:0000256" key="1">
    <source>
        <dbReference type="ARBA" id="ARBA00002274"/>
    </source>
</evidence>
<comment type="function">
    <text evidence="1 13">Transfers the gamma-phosphate of ATP to the 4'-position of a tetraacyldisaccharide 1-phosphate intermediate (termed DS-1-P) to form tetraacyldisaccharide 1,4'-bis-phosphate (lipid IVA).</text>
</comment>
<dbReference type="PANTHER" id="PTHR42724:SF1">
    <property type="entry name" value="TETRAACYLDISACCHARIDE 4'-KINASE, MITOCHONDRIAL-RELATED"/>
    <property type="match status" value="1"/>
</dbReference>
<evidence type="ECO:0000256" key="8">
    <source>
        <dbReference type="ARBA" id="ARBA00022741"/>
    </source>
</evidence>
<dbReference type="InterPro" id="IPR003758">
    <property type="entry name" value="LpxK"/>
</dbReference>
<dbReference type="InterPro" id="IPR027417">
    <property type="entry name" value="P-loop_NTPase"/>
</dbReference>
<evidence type="ECO:0000256" key="9">
    <source>
        <dbReference type="ARBA" id="ARBA00022777"/>
    </source>
</evidence>
<dbReference type="GO" id="GO:0009029">
    <property type="term" value="F:lipid-A 4'-kinase activity"/>
    <property type="evidence" value="ECO:0007669"/>
    <property type="project" value="UniProtKB-UniRule"/>
</dbReference>
<evidence type="ECO:0000256" key="5">
    <source>
        <dbReference type="ARBA" id="ARBA00022516"/>
    </source>
</evidence>
<dbReference type="SUPFAM" id="SSF52540">
    <property type="entry name" value="P-loop containing nucleoside triphosphate hydrolases"/>
    <property type="match status" value="1"/>
</dbReference>
<dbReference type="RefSeq" id="WP_121024006.1">
    <property type="nucleotide sequence ID" value="NZ_RCCE01000003.1"/>
</dbReference>
<keyword evidence="5 13" id="KW-0444">Lipid biosynthesis</keyword>
<dbReference type="UniPathway" id="UPA00359">
    <property type="reaction ID" value="UER00482"/>
</dbReference>
<feature type="binding site" evidence="13">
    <location>
        <begin position="52"/>
        <end position="59"/>
    </location>
    <ligand>
        <name>ATP</name>
        <dbReference type="ChEBI" id="CHEBI:30616"/>
    </ligand>
</feature>
<evidence type="ECO:0000256" key="2">
    <source>
        <dbReference type="ARBA" id="ARBA00004870"/>
    </source>
</evidence>
<dbReference type="GO" id="GO:0005886">
    <property type="term" value="C:plasma membrane"/>
    <property type="evidence" value="ECO:0007669"/>
    <property type="project" value="TreeGrafter"/>
</dbReference>
<keyword evidence="8 13" id="KW-0547">Nucleotide-binding</keyword>
<name>A0A497WRM3_9RHOB</name>
<dbReference type="OrthoDB" id="9766423at2"/>
<evidence type="ECO:0000256" key="10">
    <source>
        <dbReference type="ARBA" id="ARBA00022840"/>
    </source>
</evidence>
<keyword evidence="11 13" id="KW-0443">Lipid metabolism</keyword>
<dbReference type="EC" id="2.7.1.130" evidence="3 13"/>
<evidence type="ECO:0000256" key="7">
    <source>
        <dbReference type="ARBA" id="ARBA00022679"/>
    </source>
</evidence>
<keyword evidence="9 13" id="KW-0418">Kinase</keyword>
<keyword evidence="15" id="KW-1185">Reference proteome</keyword>
<dbReference type="NCBIfam" id="TIGR00682">
    <property type="entry name" value="lpxK"/>
    <property type="match status" value="1"/>
</dbReference>
<evidence type="ECO:0000256" key="4">
    <source>
        <dbReference type="ARBA" id="ARBA00016436"/>
    </source>
</evidence>
<keyword evidence="6 13" id="KW-0441">Lipid A biosynthesis</keyword>
<protein>
    <recommendedName>
        <fullName evidence="4 13">Tetraacyldisaccharide 4'-kinase</fullName>
        <ecNumber evidence="3 13">2.7.1.130</ecNumber>
    </recommendedName>
    <alternativeName>
        <fullName evidence="12 13">Lipid A 4'-kinase</fullName>
    </alternativeName>
</protein>
<organism evidence="14 15">
    <name type="scientific">Litoreibacter meonggei</name>
    <dbReference type="NCBI Taxonomy" id="1049199"/>
    <lineage>
        <taxon>Bacteria</taxon>
        <taxon>Pseudomonadati</taxon>
        <taxon>Pseudomonadota</taxon>
        <taxon>Alphaproteobacteria</taxon>
        <taxon>Rhodobacterales</taxon>
        <taxon>Roseobacteraceae</taxon>
        <taxon>Litoreibacter</taxon>
    </lineage>
</organism>
<dbReference type="AlphaFoldDB" id="A0A497WRM3"/>
<dbReference type="GO" id="GO:0009245">
    <property type="term" value="P:lipid A biosynthetic process"/>
    <property type="evidence" value="ECO:0007669"/>
    <property type="project" value="UniProtKB-UniRule"/>
</dbReference>
<dbReference type="GO" id="GO:0009244">
    <property type="term" value="P:lipopolysaccharide core region biosynthetic process"/>
    <property type="evidence" value="ECO:0007669"/>
    <property type="project" value="TreeGrafter"/>
</dbReference>
<reference evidence="14 15" key="1">
    <citation type="submission" date="2018-10" db="EMBL/GenBank/DDBJ databases">
        <title>Genomic Encyclopedia of Archaeal and Bacterial Type Strains, Phase II (KMG-II): from individual species to whole genera.</title>
        <authorList>
            <person name="Goeker M."/>
        </authorList>
    </citation>
    <scope>NUCLEOTIDE SEQUENCE [LARGE SCALE GENOMIC DNA]</scope>
    <source>
        <strain evidence="14 15">DSM 29466</strain>
    </source>
</reference>
<keyword evidence="7 13" id="KW-0808">Transferase</keyword>
<dbReference type="HAMAP" id="MF_00409">
    <property type="entry name" value="LpxK"/>
    <property type="match status" value="1"/>
</dbReference>
<accession>A0A497WRM3</accession>
<comment type="pathway">
    <text evidence="2 13">Glycolipid biosynthesis; lipid IV(A) biosynthesis; lipid IV(A) from (3R)-3-hydroxytetradecanoyl-[acyl-carrier-protein] and UDP-N-acetyl-alpha-D-glucosamine: step 6/6.</text>
</comment>